<feature type="domain" description="N-acetyltransferase" evidence="2">
    <location>
        <begin position="62"/>
        <end position="203"/>
    </location>
</feature>
<dbReference type="InterPro" id="IPR016181">
    <property type="entry name" value="Acyl_CoA_acyltransferase"/>
</dbReference>
<gene>
    <name evidence="3" type="ORF">B1813_03015</name>
</gene>
<proteinExistence type="predicted"/>
<dbReference type="Proteomes" id="UP000192591">
    <property type="component" value="Unassembled WGS sequence"/>
</dbReference>
<dbReference type="AlphaFoldDB" id="A0A1V9ADP7"/>
<dbReference type="Gene3D" id="3.40.630.30">
    <property type="match status" value="1"/>
</dbReference>
<dbReference type="GO" id="GO:0016747">
    <property type="term" value="F:acyltransferase activity, transferring groups other than amino-acyl groups"/>
    <property type="evidence" value="ECO:0007669"/>
    <property type="project" value="InterPro"/>
</dbReference>
<dbReference type="InterPro" id="IPR052523">
    <property type="entry name" value="Trichothecene_AcTrans"/>
</dbReference>
<evidence type="ECO:0000259" key="2">
    <source>
        <dbReference type="PROSITE" id="PS51186"/>
    </source>
</evidence>
<name>A0A1V9ADP7_SACPI</name>
<evidence type="ECO:0000313" key="4">
    <source>
        <dbReference type="Proteomes" id="UP000192591"/>
    </source>
</evidence>
<reference evidence="3 4" key="1">
    <citation type="submission" date="2017-02" db="EMBL/GenBank/DDBJ databases">
        <title>Draft genome of Saccharomonospora sp. 154.</title>
        <authorList>
            <person name="Alonso-Carmona G.S."/>
            <person name="De La Haba R."/>
            <person name="Vera-Gargallo B."/>
            <person name="Sandoval-Trujillo A.H."/>
            <person name="Ramirez-Duran N."/>
            <person name="Ventosa A."/>
        </authorList>
    </citation>
    <scope>NUCLEOTIDE SEQUENCE [LARGE SCALE GENOMIC DNA]</scope>
    <source>
        <strain evidence="3 4">LRS4.154</strain>
    </source>
</reference>
<evidence type="ECO:0000256" key="1">
    <source>
        <dbReference type="SAM" id="MobiDB-lite"/>
    </source>
</evidence>
<feature type="region of interest" description="Disordered" evidence="1">
    <location>
        <begin position="193"/>
        <end position="216"/>
    </location>
</feature>
<accession>A0A1V9ADP7</accession>
<dbReference type="RefSeq" id="WP_081190436.1">
    <property type="nucleotide sequence ID" value="NZ_MWIH01000002.1"/>
</dbReference>
<protein>
    <submittedName>
        <fullName evidence="3">GNAT family N-acetyltransferase</fullName>
    </submittedName>
</protein>
<dbReference type="EMBL" id="MWIH01000002">
    <property type="protein sequence ID" value="OQO95044.1"/>
    <property type="molecule type" value="Genomic_DNA"/>
</dbReference>
<dbReference type="PANTHER" id="PTHR42791">
    <property type="entry name" value="GNAT FAMILY ACETYLTRANSFERASE"/>
    <property type="match status" value="1"/>
</dbReference>
<evidence type="ECO:0000313" key="3">
    <source>
        <dbReference type="EMBL" id="OQO95044.1"/>
    </source>
</evidence>
<keyword evidence="4" id="KW-1185">Reference proteome</keyword>
<comment type="caution">
    <text evidence="3">The sequence shown here is derived from an EMBL/GenBank/DDBJ whole genome shotgun (WGS) entry which is preliminary data.</text>
</comment>
<sequence length="216" mass="23227">MTETAVTARVAATADLERVVTTYQRSCEDEAVTRWVMSAAPGGQETATWDESLDEAVRGGHVVVADDADGDMVGVSTWLRLDSARPLREQADELAEQVRRRADPVLARTATVLAATSVRHPDTRHLYLASMGVLPRARGRGVGGVLLGFGLAMAAADDRPVYLEASTERNAALYARHGFRPVGEPIALPDGGPRLRPMWRMPPGAGERRTGHGYGS</sequence>
<dbReference type="PANTHER" id="PTHR42791:SF1">
    <property type="entry name" value="N-ACETYLTRANSFERASE DOMAIN-CONTAINING PROTEIN"/>
    <property type="match status" value="1"/>
</dbReference>
<keyword evidence="3" id="KW-0808">Transferase</keyword>
<dbReference type="Pfam" id="PF13508">
    <property type="entry name" value="Acetyltransf_7"/>
    <property type="match status" value="1"/>
</dbReference>
<dbReference type="SUPFAM" id="SSF55729">
    <property type="entry name" value="Acyl-CoA N-acyltransferases (Nat)"/>
    <property type="match status" value="1"/>
</dbReference>
<dbReference type="STRING" id="1962155.B1813_03015"/>
<organism evidence="3 4">
    <name type="scientific">Saccharomonospora piscinae</name>
    <dbReference type="NCBI Taxonomy" id="687388"/>
    <lineage>
        <taxon>Bacteria</taxon>
        <taxon>Bacillati</taxon>
        <taxon>Actinomycetota</taxon>
        <taxon>Actinomycetes</taxon>
        <taxon>Pseudonocardiales</taxon>
        <taxon>Pseudonocardiaceae</taxon>
        <taxon>Saccharomonospora</taxon>
    </lineage>
</organism>
<dbReference type="PROSITE" id="PS51186">
    <property type="entry name" value="GNAT"/>
    <property type="match status" value="1"/>
</dbReference>
<dbReference type="InterPro" id="IPR000182">
    <property type="entry name" value="GNAT_dom"/>
</dbReference>